<dbReference type="Gene3D" id="2.60.40.10">
    <property type="entry name" value="Immunoglobulins"/>
    <property type="match status" value="1"/>
</dbReference>
<feature type="signal peptide" evidence="2">
    <location>
        <begin position="1"/>
        <end position="28"/>
    </location>
</feature>
<evidence type="ECO:0000256" key="2">
    <source>
        <dbReference type="SAM" id="SignalP"/>
    </source>
</evidence>
<dbReference type="Pfam" id="PF16403">
    <property type="entry name" value="Bact_surface_Ig-like"/>
    <property type="match status" value="1"/>
</dbReference>
<dbReference type="InterPro" id="IPR013783">
    <property type="entry name" value="Ig-like_fold"/>
</dbReference>
<organism evidence="4 5">
    <name type="scientific">Candidatus Nomurabacteria bacterium CG10_big_fil_rev_8_21_14_0_10_35_16</name>
    <dbReference type="NCBI Taxonomy" id="1974731"/>
    <lineage>
        <taxon>Bacteria</taxon>
        <taxon>Candidatus Nomuraibacteriota</taxon>
    </lineage>
</organism>
<keyword evidence="2" id="KW-0732">Signal</keyword>
<feature type="domain" description="Pesticidal crystal protein Cry22Aa Ig-like" evidence="3">
    <location>
        <begin position="131"/>
        <end position="203"/>
    </location>
</feature>
<dbReference type="EMBL" id="PFCQ01000007">
    <property type="protein sequence ID" value="PIR68386.1"/>
    <property type="molecule type" value="Genomic_DNA"/>
</dbReference>
<name>A0A2H0TBJ6_9BACT</name>
<proteinExistence type="predicted"/>
<accession>A0A2H0TBJ6</accession>
<sequence length="823" mass="87331">MNKIKLSFLSILVLVGLFAGVNTNTASAQTATTTCNNAVWSATLTGTVTPNGTATQAWFEWGTSTSFGYTTPKQTFSVTSSYSQVLSPLTENTTFYFRAMAENQYGIATGSTKTFQTGTCSQPAQNQPPVITLLGSNPVNITVGQTYNDAGATASDPEDGDITHKIVKTGFVNSGSVGSYTITYSVSDSKGLYAQSVSRTINVNPQIQPPTPKPSVTISADNTNVAYGGSTTIRWSSTNATSCIADTGTNGWAGPKPLSGSFPTGALFSTVRFNIICNNGNETTGDGVTVNVENQPAQPQNPTASISAIPTSVAYNGTSTITWTSTNATSCSASGGTNSWAGSKATSGSFPTGNLTSTVTYNITCTNSSGSASDSITISVGSQPTQNPIMSGTITPQNANCLILPDQNSCNVNLSWTTINPVGVSAITKNPNIVVANGNSGSSSFAVTYPSTTFYLYNNNVLLDTNYATANCASGTAWNGNICQTITDNQNNLFPSINFTADQNGLNYGSGTTLTWNSSYTTSCYASDGVNNWAGTKNTSGSFYTGALYSSTTFTITCSNSTNSLTRNLAISVNSAPSNNYPIIPTPYYNPTYIPIPTPTYIPTPTQTYVPTTTTTYVPTITTASPASNTTIQRTVYVNNGTGERSLVMLTIDGGGESIVSGERRRYHVTWKNISNQNLTDVVLRVIFPASMNVETATGGSFKKADNTLTLNINRLNVNESGEMFITASTKTGLVERETVIVIANLVFTDNSNRQNDAVAYAIHRIENNMNLLGAGAFFTGTFLFSNIFGWLLLLILILIIILLVRHLYERRNIRMSIPGPHY</sequence>
<reference evidence="5" key="1">
    <citation type="submission" date="2017-09" db="EMBL/GenBank/DDBJ databases">
        <title>Depth-based differentiation of microbial function through sediment-hosted aquifers and enrichment of novel symbionts in the deep terrestrial subsurface.</title>
        <authorList>
            <person name="Probst A.J."/>
            <person name="Ladd B."/>
            <person name="Jarett J.K."/>
            <person name="Geller-Mcgrath D.E."/>
            <person name="Sieber C.M.K."/>
            <person name="Emerson J.B."/>
            <person name="Anantharaman K."/>
            <person name="Thomas B.C."/>
            <person name="Malmstrom R."/>
            <person name="Stieglmeier M."/>
            <person name="Klingl A."/>
            <person name="Woyke T."/>
            <person name="Ryan C.M."/>
            <person name="Banfield J.F."/>
        </authorList>
    </citation>
    <scope>NUCLEOTIDE SEQUENCE [LARGE SCALE GENOMIC DNA]</scope>
</reference>
<evidence type="ECO:0000256" key="1">
    <source>
        <dbReference type="SAM" id="Phobius"/>
    </source>
</evidence>
<dbReference type="Proteomes" id="UP000230094">
    <property type="component" value="Unassembled WGS sequence"/>
</dbReference>
<dbReference type="InterPro" id="IPR032179">
    <property type="entry name" value="Cry22Aa_Ig-like"/>
</dbReference>
<evidence type="ECO:0000259" key="3">
    <source>
        <dbReference type="Pfam" id="PF16403"/>
    </source>
</evidence>
<keyword evidence="1" id="KW-0472">Membrane</keyword>
<feature type="transmembrane region" description="Helical" evidence="1">
    <location>
        <begin position="788"/>
        <end position="809"/>
    </location>
</feature>
<feature type="chain" id="PRO_5013809568" description="Pesticidal crystal protein Cry22Aa Ig-like domain-containing protein" evidence="2">
    <location>
        <begin position="29"/>
        <end position="823"/>
    </location>
</feature>
<evidence type="ECO:0000313" key="5">
    <source>
        <dbReference type="Proteomes" id="UP000230094"/>
    </source>
</evidence>
<gene>
    <name evidence="4" type="ORF">COU49_01565</name>
</gene>
<keyword evidence="1" id="KW-1133">Transmembrane helix</keyword>
<dbReference type="AlphaFoldDB" id="A0A2H0TBJ6"/>
<keyword evidence="1" id="KW-0812">Transmembrane</keyword>
<comment type="caution">
    <text evidence="4">The sequence shown here is derived from an EMBL/GenBank/DDBJ whole genome shotgun (WGS) entry which is preliminary data.</text>
</comment>
<protein>
    <recommendedName>
        <fullName evidence="3">Pesticidal crystal protein Cry22Aa Ig-like domain-containing protein</fullName>
    </recommendedName>
</protein>
<evidence type="ECO:0000313" key="4">
    <source>
        <dbReference type="EMBL" id="PIR68386.1"/>
    </source>
</evidence>